<dbReference type="PROSITE" id="PS50887">
    <property type="entry name" value="GGDEF"/>
    <property type="match status" value="1"/>
</dbReference>
<evidence type="ECO:0000256" key="2">
    <source>
        <dbReference type="ARBA" id="ARBA00022475"/>
    </source>
</evidence>
<protein>
    <recommendedName>
        <fullName evidence="13">GGDEF domain-containing protein</fullName>
    </recommendedName>
</protein>
<keyword evidence="9 12" id="KW-1133">Transmembrane helix</keyword>
<keyword evidence="10" id="KW-0902">Two-component regulatory system</keyword>
<evidence type="ECO:0000256" key="3">
    <source>
        <dbReference type="ARBA" id="ARBA00022553"/>
    </source>
</evidence>
<evidence type="ECO:0000256" key="4">
    <source>
        <dbReference type="ARBA" id="ARBA00022679"/>
    </source>
</evidence>
<dbReference type="SMART" id="SM00267">
    <property type="entry name" value="GGDEF"/>
    <property type="match status" value="1"/>
</dbReference>
<feature type="transmembrane region" description="Helical" evidence="12">
    <location>
        <begin position="285"/>
        <end position="304"/>
    </location>
</feature>
<dbReference type="PANTHER" id="PTHR45138">
    <property type="entry name" value="REGULATORY COMPONENTS OF SENSORY TRANSDUCTION SYSTEM"/>
    <property type="match status" value="1"/>
</dbReference>
<evidence type="ECO:0000256" key="9">
    <source>
        <dbReference type="ARBA" id="ARBA00022989"/>
    </source>
</evidence>
<evidence type="ECO:0000313" key="15">
    <source>
        <dbReference type="Proteomes" id="UP000279029"/>
    </source>
</evidence>
<dbReference type="CDD" id="cd01949">
    <property type="entry name" value="GGDEF"/>
    <property type="match status" value="1"/>
</dbReference>
<organism evidence="14 15">
    <name type="scientific">Petrocella atlantisensis</name>
    <dbReference type="NCBI Taxonomy" id="2173034"/>
    <lineage>
        <taxon>Bacteria</taxon>
        <taxon>Bacillati</taxon>
        <taxon>Bacillota</taxon>
        <taxon>Clostridia</taxon>
        <taxon>Lachnospirales</taxon>
        <taxon>Vallitaleaceae</taxon>
        <taxon>Petrocella</taxon>
    </lineage>
</organism>
<dbReference type="Proteomes" id="UP000279029">
    <property type="component" value="Chromosome"/>
</dbReference>
<evidence type="ECO:0000256" key="12">
    <source>
        <dbReference type="SAM" id="Phobius"/>
    </source>
</evidence>
<dbReference type="GO" id="GO:0005886">
    <property type="term" value="C:plasma membrane"/>
    <property type="evidence" value="ECO:0007669"/>
    <property type="project" value="UniProtKB-SubCell"/>
</dbReference>
<keyword evidence="3" id="KW-0597">Phosphoprotein</keyword>
<dbReference type="CDD" id="cd18773">
    <property type="entry name" value="PDC1_HK_sensor"/>
    <property type="match status" value="1"/>
</dbReference>
<dbReference type="EMBL" id="LR130778">
    <property type="protein sequence ID" value="VDN48869.1"/>
    <property type="molecule type" value="Genomic_DNA"/>
</dbReference>
<dbReference type="NCBIfam" id="TIGR00254">
    <property type="entry name" value="GGDEF"/>
    <property type="match status" value="1"/>
</dbReference>
<evidence type="ECO:0000259" key="13">
    <source>
        <dbReference type="PROSITE" id="PS50887"/>
    </source>
</evidence>
<dbReference type="SUPFAM" id="SSF55785">
    <property type="entry name" value="PYP-like sensor domain (PAS domain)"/>
    <property type="match status" value="1"/>
</dbReference>
<dbReference type="RefSeq" id="WP_125137940.1">
    <property type="nucleotide sequence ID" value="NZ_LR130778.1"/>
</dbReference>
<evidence type="ECO:0000256" key="8">
    <source>
        <dbReference type="ARBA" id="ARBA00022840"/>
    </source>
</evidence>
<keyword evidence="15" id="KW-1185">Reference proteome</keyword>
<dbReference type="InterPro" id="IPR029151">
    <property type="entry name" value="Sensor-like_sf"/>
</dbReference>
<evidence type="ECO:0000256" key="10">
    <source>
        <dbReference type="ARBA" id="ARBA00023012"/>
    </source>
</evidence>
<dbReference type="GO" id="GO:0052621">
    <property type="term" value="F:diguanylate cyclase activity"/>
    <property type="evidence" value="ECO:0007669"/>
    <property type="project" value="TreeGrafter"/>
</dbReference>
<evidence type="ECO:0000256" key="6">
    <source>
        <dbReference type="ARBA" id="ARBA00022741"/>
    </source>
</evidence>
<keyword evidence="4" id="KW-0808">Transferase</keyword>
<accession>A0A3P7SAI0</accession>
<keyword evidence="7" id="KW-0418">Kinase</keyword>
<dbReference type="InterPro" id="IPR043128">
    <property type="entry name" value="Rev_trsase/Diguanyl_cyclase"/>
</dbReference>
<dbReference type="KEGG" id="cbar:PATL70BA_2959"/>
<gene>
    <name evidence="14" type="ORF">PATL70BA_2959</name>
</gene>
<dbReference type="PANTHER" id="PTHR45138:SF9">
    <property type="entry name" value="DIGUANYLATE CYCLASE DGCM-RELATED"/>
    <property type="match status" value="1"/>
</dbReference>
<keyword evidence="11 12" id="KW-0472">Membrane</keyword>
<dbReference type="GO" id="GO:0005524">
    <property type="term" value="F:ATP binding"/>
    <property type="evidence" value="ECO:0007669"/>
    <property type="project" value="UniProtKB-KW"/>
</dbReference>
<dbReference type="Pfam" id="PF00990">
    <property type="entry name" value="GGDEF"/>
    <property type="match status" value="1"/>
</dbReference>
<dbReference type="InterPro" id="IPR033479">
    <property type="entry name" value="dCache_1"/>
</dbReference>
<keyword evidence="8" id="KW-0067">ATP-binding</keyword>
<dbReference type="Pfam" id="PF02743">
    <property type="entry name" value="dCache_1"/>
    <property type="match status" value="1"/>
</dbReference>
<dbReference type="InterPro" id="IPR035965">
    <property type="entry name" value="PAS-like_dom_sf"/>
</dbReference>
<evidence type="ECO:0000313" key="14">
    <source>
        <dbReference type="EMBL" id="VDN48869.1"/>
    </source>
</evidence>
<dbReference type="GO" id="GO:0000160">
    <property type="term" value="P:phosphorelay signal transduction system"/>
    <property type="evidence" value="ECO:0007669"/>
    <property type="project" value="UniProtKB-KW"/>
</dbReference>
<dbReference type="OrthoDB" id="9804747at2"/>
<feature type="domain" description="GGDEF" evidence="13">
    <location>
        <begin position="500"/>
        <end position="633"/>
    </location>
</feature>
<dbReference type="GO" id="GO:0016301">
    <property type="term" value="F:kinase activity"/>
    <property type="evidence" value="ECO:0007669"/>
    <property type="project" value="UniProtKB-KW"/>
</dbReference>
<sequence>MTKKYKQTIKQEFFVIGFSSALIIAFVFILLASASIYLLSMDNAQKKLEMANIHMSTYTNGVLESLVMSTKTNAAFPGAMDYEEGRAEAKEKLLQLFSATTQANPNIKYSFAGYEDGTLLIEGYETPVGFDARLRPWYISAVESYPHLSIGLPYQDALTSEWLVSVSLAMVDQQGILKGVMAVDCSLDYIKTIMSEVSYYDSQMNYVLDENRIVFVHNNMNYLRQSIDTVVPGLSEKFSEDSGFIRYAIDGKERLAFYHRLEEADWIIVSAIDASEVIGPIARTIVYIILALILLAILLGIGQVKVYEKSFVKPITALRDHIAEITSDQKVARSSQPYIYSNNELADIAGKIEEMAETSLRKKNDELKLILDATSDGILVLDLEGNVIHKNEKYSQFKYHLDQIEAHKISNHEQLIKREETFEILHLNGEMVLEQYTCPVFNNGVLKGQLWRYRDITEKFRAEEELKWLATTDPLTGLWNRRYFLERGEIEINAMCRTGLPLSLLFIDIDFFKSINDNFGHRIGDEVLKYIGVTLKNHVRSMDIVARLGGEEFCILAPNTSLQSVNQLAEKLRLFFETNVYQLEDKKVQFTISVGVATYSEGIESIEELLIAADTACYIAKNQGRNNVVSSGMFG</sequence>
<dbReference type="SUPFAM" id="SSF103190">
    <property type="entry name" value="Sensory domain-like"/>
    <property type="match status" value="1"/>
</dbReference>
<dbReference type="Gene3D" id="3.30.70.270">
    <property type="match status" value="1"/>
</dbReference>
<dbReference type="InterPro" id="IPR000160">
    <property type="entry name" value="GGDEF_dom"/>
</dbReference>
<evidence type="ECO:0000256" key="11">
    <source>
        <dbReference type="ARBA" id="ARBA00023136"/>
    </source>
</evidence>
<evidence type="ECO:0000256" key="7">
    <source>
        <dbReference type="ARBA" id="ARBA00022777"/>
    </source>
</evidence>
<name>A0A3P7SAI0_9FIRM</name>
<dbReference type="CDD" id="cd12912">
    <property type="entry name" value="PDC2_MCP_like"/>
    <property type="match status" value="1"/>
</dbReference>
<feature type="transmembrane region" description="Helical" evidence="12">
    <location>
        <begin position="12"/>
        <end position="39"/>
    </location>
</feature>
<keyword evidence="5 12" id="KW-0812">Transmembrane</keyword>
<dbReference type="InterPro" id="IPR050469">
    <property type="entry name" value="Diguanylate_Cyclase"/>
</dbReference>
<dbReference type="GO" id="GO:0043709">
    <property type="term" value="P:cell adhesion involved in single-species biofilm formation"/>
    <property type="evidence" value="ECO:0007669"/>
    <property type="project" value="TreeGrafter"/>
</dbReference>
<dbReference type="AlphaFoldDB" id="A0A3P7SAI0"/>
<dbReference type="Gene3D" id="3.30.450.20">
    <property type="entry name" value="PAS domain"/>
    <property type="match status" value="3"/>
</dbReference>
<comment type="subcellular location">
    <subcellularLocation>
        <location evidence="1">Cell membrane</location>
        <topology evidence="1">Multi-pass membrane protein</topology>
    </subcellularLocation>
</comment>
<evidence type="ECO:0000256" key="1">
    <source>
        <dbReference type="ARBA" id="ARBA00004651"/>
    </source>
</evidence>
<evidence type="ECO:0000256" key="5">
    <source>
        <dbReference type="ARBA" id="ARBA00022692"/>
    </source>
</evidence>
<proteinExistence type="predicted"/>
<keyword evidence="6" id="KW-0547">Nucleotide-binding</keyword>
<dbReference type="InterPro" id="IPR029787">
    <property type="entry name" value="Nucleotide_cyclase"/>
</dbReference>
<reference evidence="14 15" key="1">
    <citation type="submission" date="2018-09" db="EMBL/GenBank/DDBJ databases">
        <authorList>
            <person name="Postec A."/>
        </authorList>
    </citation>
    <scope>NUCLEOTIDE SEQUENCE [LARGE SCALE GENOMIC DNA]</scope>
    <source>
        <strain evidence="14">70B-A</strain>
    </source>
</reference>
<dbReference type="FunFam" id="3.30.70.270:FF:000001">
    <property type="entry name" value="Diguanylate cyclase domain protein"/>
    <property type="match status" value="1"/>
</dbReference>
<keyword evidence="2" id="KW-1003">Cell membrane</keyword>
<dbReference type="GO" id="GO:1902201">
    <property type="term" value="P:negative regulation of bacterial-type flagellum-dependent cell motility"/>
    <property type="evidence" value="ECO:0007669"/>
    <property type="project" value="TreeGrafter"/>
</dbReference>
<dbReference type="SUPFAM" id="SSF55073">
    <property type="entry name" value="Nucleotide cyclase"/>
    <property type="match status" value="1"/>
</dbReference>